<dbReference type="InterPro" id="IPR015991">
    <property type="entry name" value="TatD/YcfH-like"/>
</dbReference>
<dbReference type="RefSeq" id="WP_181738916.1">
    <property type="nucleotide sequence ID" value="NZ_JACEMT010000043.1"/>
</dbReference>
<evidence type="ECO:0000256" key="1">
    <source>
        <dbReference type="ARBA" id="ARBA00009275"/>
    </source>
</evidence>
<evidence type="ECO:0000256" key="3">
    <source>
        <dbReference type="ARBA" id="ARBA00022801"/>
    </source>
</evidence>
<dbReference type="Gene3D" id="3.20.20.140">
    <property type="entry name" value="Metal-dependent hydrolases"/>
    <property type="match status" value="1"/>
</dbReference>
<dbReference type="FunFam" id="3.20.20.140:FF:000005">
    <property type="entry name" value="TatD family hydrolase"/>
    <property type="match status" value="1"/>
</dbReference>
<dbReference type="GO" id="GO:0005829">
    <property type="term" value="C:cytosol"/>
    <property type="evidence" value="ECO:0007669"/>
    <property type="project" value="TreeGrafter"/>
</dbReference>
<evidence type="ECO:0000256" key="4">
    <source>
        <dbReference type="PIRSR" id="PIRSR005902-1"/>
    </source>
</evidence>
<dbReference type="NCBIfam" id="TIGR00010">
    <property type="entry name" value="YchF/TatD family DNA exonuclease"/>
    <property type="match status" value="1"/>
</dbReference>
<organism evidence="5 6">
    <name type="scientific">Marinobacterium marinum</name>
    <dbReference type="NCBI Taxonomy" id="2756129"/>
    <lineage>
        <taxon>Bacteria</taxon>
        <taxon>Pseudomonadati</taxon>
        <taxon>Pseudomonadota</taxon>
        <taxon>Gammaproteobacteria</taxon>
        <taxon>Oceanospirillales</taxon>
        <taxon>Oceanospirillaceae</taxon>
        <taxon>Marinobacterium</taxon>
    </lineage>
</organism>
<reference evidence="5 6" key="1">
    <citation type="submission" date="2020-07" db="EMBL/GenBank/DDBJ databases">
        <title>Bacterium isolated from marien macroalgae.</title>
        <authorList>
            <person name="Zhu K."/>
            <person name="Lu D."/>
            <person name="Du Z."/>
        </authorList>
    </citation>
    <scope>NUCLEOTIDE SEQUENCE [LARGE SCALE GENOMIC DNA]</scope>
    <source>
        <strain evidence="5 6">3-1745</strain>
    </source>
</reference>
<feature type="binding site" evidence="4">
    <location>
        <position position="6"/>
    </location>
    <ligand>
        <name>a divalent metal cation</name>
        <dbReference type="ChEBI" id="CHEBI:60240"/>
        <label>1</label>
    </ligand>
</feature>
<feature type="binding site" evidence="4">
    <location>
        <position position="130"/>
    </location>
    <ligand>
        <name>a divalent metal cation</name>
        <dbReference type="ChEBI" id="CHEBI:60240"/>
        <label>2</label>
    </ligand>
</feature>
<keyword evidence="3 5" id="KW-0378">Hydrolase</keyword>
<protein>
    <submittedName>
        <fullName evidence="5">TatD family hydrolase</fullName>
    </submittedName>
</protein>
<sequence length="259" mass="28656">MLIDSHCHLDMLDLSRHENSLDNVMAAAHDKQVNEMLCVCVDLKAYDGMRQAAERFDNVWFSAGIHPLHMDKSAFDRDHLAALAADPRVVALGETGLDYYYSTDTLEAQQASFAGHLALAGELDLPVIVHTRDAREDTIRLIREHGNPDSAGVLHCFTESLDMAKAALDLGYMISFSGIISFRNAAELREVVKAVPLDRMLVETDSPYLAPVPYRGKQNQPAYVAEVAACVAELKGVSLDTVAEHTSANFRQLFKRTRV</sequence>
<dbReference type="GO" id="GO:0016788">
    <property type="term" value="F:hydrolase activity, acting on ester bonds"/>
    <property type="evidence" value="ECO:0007669"/>
    <property type="project" value="InterPro"/>
</dbReference>
<gene>
    <name evidence="5" type="ORF">H1S06_07790</name>
</gene>
<dbReference type="PIRSF" id="PIRSF005902">
    <property type="entry name" value="DNase_TatD"/>
    <property type="match status" value="1"/>
</dbReference>
<proteinExistence type="inferred from homology"/>
<dbReference type="InterPro" id="IPR032466">
    <property type="entry name" value="Metal_Hydrolase"/>
</dbReference>
<keyword evidence="6" id="KW-1185">Reference proteome</keyword>
<dbReference type="PROSITE" id="PS01090">
    <property type="entry name" value="TATD_2"/>
    <property type="match status" value="1"/>
</dbReference>
<dbReference type="PROSITE" id="PS01137">
    <property type="entry name" value="TATD_1"/>
    <property type="match status" value="1"/>
</dbReference>
<dbReference type="Proteomes" id="UP000538931">
    <property type="component" value="Unassembled WGS sequence"/>
</dbReference>
<feature type="binding site" evidence="4">
    <location>
        <position position="205"/>
    </location>
    <ligand>
        <name>a divalent metal cation</name>
        <dbReference type="ChEBI" id="CHEBI:60240"/>
        <label>1</label>
    </ligand>
</feature>
<name>A0A7W1WXX2_9GAMM</name>
<evidence type="ECO:0000313" key="5">
    <source>
        <dbReference type="EMBL" id="MBA4502265.1"/>
    </source>
</evidence>
<dbReference type="AlphaFoldDB" id="A0A7W1WXX2"/>
<dbReference type="CDD" id="cd01310">
    <property type="entry name" value="TatD_DNAse"/>
    <property type="match status" value="1"/>
</dbReference>
<dbReference type="PANTHER" id="PTHR46124:SF2">
    <property type="entry name" value="D-AMINOACYL-TRNA DEACYLASE"/>
    <property type="match status" value="1"/>
</dbReference>
<dbReference type="PANTHER" id="PTHR46124">
    <property type="entry name" value="D-AMINOACYL-TRNA DEACYLASE"/>
    <property type="match status" value="1"/>
</dbReference>
<dbReference type="Pfam" id="PF01026">
    <property type="entry name" value="TatD_DNase"/>
    <property type="match status" value="1"/>
</dbReference>
<dbReference type="GO" id="GO:0004536">
    <property type="term" value="F:DNA nuclease activity"/>
    <property type="evidence" value="ECO:0007669"/>
    <property type="project" value="InterPro"/>
</dbReference>
<dbReference type="SUPFAM" id="SSF51556">
    <property type="entry name" value="Metallo-dependent hydrolases"/>
    <property type="match status" value="1"/>
</dbReference>
<dbReference type="InterPro" id="IPR001130">
    <property type="entry name" value="TatD-like"/>
</dbReference>
<feature type="binding site" evidence="4">
    <location>
        <position position="8"/>
    </location>
    <ligand>
        <name>a divalent metal cation</name>
        <dbReference type="ChEBI" id="CHEBI:60240"/>
        <label>1</label>
    </ligand>
</feature>
<dbReference type="EMBL" id="JACEMT010000043">
    <property type="protein sequence ID" value="MBA4502265.1"/>
    <property type="molecule type" value="Genomic_DNA"/>
</dbReference>
<keyword evidence="2 4" id="KW-0479">Metal-binding</keyword>
<feature type="binding site" evidence="4">
    <location>
        <position position="94"/>
    </location>
    <ligand>
        <name>a divalent metal cation</name>
        <dbReference type="ChEBI" id="CHEBI:60240"/>
        <label>1</label>
    </ligand>
</feature>
<feature type="binding site" evidence="4">
    <location>
        <position position="155"/>
    </location>
    <ligand>
        <name>a divalent metal cation</name>
        <dbReference type="ChEBI" id="CHEBI:60240"/>
        <label>2</label>
    </ligand>
</feature>
<comment type="similarity">
    <text evidence="1">Belongs to the metallo-dependent hydrolases superfamily. TatD-type hydrolase family.</text>
</comment>
<evidence type="ECO:0000313" key="6">
    <source>
        <dbReference type="Proteomes" id="UP000538931"/>
    </source>
</evidence>
<accession>A0A7W1WXX2</accession>
<dbReference type="InterPro" id="IPR018228">
    <property type="entry name" value="DNase_TatD-rel_CS"/>
</dbReference>
<dbReference type="GO" id="GO:0046872">
    <property type="term" value="F:metal ion binding"/>
    <property type="evidence" value="ECO:0007669"/>
    <property type="project" value="UniProtKB-KW"/>
</dbReference>
<evidence type="ECO:0000256" key="2">
    <source>
        <dbReference type="ARBA" id="ARBA00022723"/>
    </source>
</evidence>
<comment type="caution">
    <text evidence="5">The sequence shown here is derived from an EMBL/GenBank/DDBJ whole genome shotgun (WGS) entry which is preliminary data.</text>
</comment>